<dbReference type="Proteomes" id="UP000886014">
    <property type="component" value="Unassembled WGS sequence"/>
</dbReference>
<organism evidence="1">
    <name type="scientific">candidate division WOR-3 bacterium</name>
    <dbReference type="NCBI Taxonomy" id="2052148"/>
    <lineage>
        <taxon>Bacteria</taxon>
        <taxon>Bacteria division WOR-3</taxon>
    </lineage>
</organism>
<protein>
    <submittedName>
        <fullName evidence="1">Uncharacterized protein</fullName>
    </submittedName>
</protein>
<comment type="caution">
    <text evidence="1">The sequence shown here is derived from an EMBL/GenBank/DDBJ whole genome shotgun (WGS) entry which is preliminary data.</text>
</comment>
<dbReference type="AlphaFoldDB" id="A0A7C5I4P8"/>
<evidence type="ECO:0000313" key="1">
    <source>
        <dbReference type="EMBL" id="HHF58283.1"/>
    </source>
</evidence>
<sequence length="61" mass="6926">MHKTKIVAFIFVGFILLSQLTYGMQEKPKVIVEINPNPELFAVVYFVKASPLGRGGGQMWW</sequence>
<gene>
    <name evidence="1" type="ORF">ENL41_02540</name>
</gene>
<dbReference type="EMBL" id="DRTV01000180">
    <property type="protein sequence ID" value="HHF58283.1"/>
    <property type="molecule type" value="Genomic_DNA"/>
</dbReference>
<name>A0A7C5I4P8_UNCW3</name>
<accession>A0A7C5I4P8</accession>
<proteinExistence type="predicted"/>
<reference evidence="1" key="1">
    <citation type="journal article" date="2020" name="mSystems">
        <title>Genome- and Community-Level Interaction Insights into Carbon Utilization and Element Cycling Functions of Hydrothermarchaeota in Hydrothermal Sediment.</title>
        <authorList>
            <person name="Zhou Z."/>
            <person name="Liu Y."/>
            <person name="Xu W."/>
            <person name="Pan J."/>
            <person name="Luo Z.H."/>
            <person name="Li M."/>
        </authorList>
    </citation>
    <scope>NUCLEOTIDE SEQUENCE [LARGE SCALE GENOMIC DNA]</scope>
    <source>
        <strain evidence="1">HyVt-94</strain>
    </source>
</reference>